<evidence type="ECO:0000256" key="1">
    <source>
        <dbReference type="ARBA" id="ARBA00004141"/>
    </source>
</evidence>
<comment type="caution">
    <text evidence="8">The sequence shown here is derived from an EMBL/GenBank/DDBJ whole genome shotgun (WGS) entry which is preliminary data.</text>
</comment>
<evidence type="ECO:0000256" key="4">
    <source>
        <dbReference type="ARBA" id="ARBA00022989"/>
    </source>
</evidence>
<dbReference type="RefSeq" id="WP_189496236.1">
    <property type="nucleotide sequence ID" value="NZ_BMZH01000003.1"/>
</dbReference>
<dbReference type="EMBL" id="BMZH01000003">
    <property type="protein sequence ID" value="GHA89638.1"/>
    <property type="molecule type" value="Genomic_DNA"/>
</dbReference>
<accession>A0A8J3CNU4</accession>
<evidence type="ECO:0000256" key="6">
    <source>
        <dbReference type="RuleBase" id="RU369025"/>
    </source>
</evidence>
<feature type="domain" description="Mechanosensitive ion channel MscS" evidence="7">
    <location>
        <begin position="108"/>
        <end position="174"/>
    </location>
</feature>
<dbReference type="Proteomes" id="UP000634004">
    <property type="component" value="Unassembled WGS sequence"/>
</dbReference>
<evidence type="ECO:0000313" key="9">
    <source>
        <dbReference type="Proteomes" id="UP000634004"/>
    </source>
</evidence>
<feature type="transmembrane region" description="Helical" evidence="6">
    <location>
        <begin position="22"/>
        <end position="41"/>
    </location>
</feature>
<dbReference type="PANTHER" id="PTHR30221">
    <property type="entry name" value="SMALL-CONDUCTANCE MECHANOSENSITIVE CHANNEL"/>
    <property type="match status" value="1"/>
</dbReference>
<keyword evidence="6" id="KW-1003">Cell membrane</keyword>
<dbReference type="SUPFAM" id="SSF82861">
    <property type="entry name" value="Mechanosensitive channel protein MscS (YggB), transmembrane region"/>
    <property type="match status" value="1"/>
</dbReference>
<dbReference type="AlphaFoldDB" id="A0A8J3CNU4"/>
<keyword evidence="6" id="KW-0813">Transport</keyword>
<feature type="transmembrane region" description="Helical" evidence="6">
    <location>
        <begin position="86"/>
        <end position="106"/>
    </location>
</feature>
<dbReference type="SUPFAM" id="SSF50182">
    <property type="entry name" value="Sm-like ribonucleoproteins"/>
    <property type="match status" value="1"/>
</dbReference>
<dbReference type="InterPro" id="IPR011014">
    <property type="entry name" value="MscS_channel_TM-2"/>
</dbReference>
<proteinExistence type="inferred from homology"/>
<comment type="similarity">
    <text evidence="2 6">Belongs to the MscS (TC 1.A.23) family.</text>
</comment>
<dbReference type="PANTHER" id="PTHR30221:SF1">
    <property type="entry name" value="SMALL-CONDUCTANCE MECHANOSENSITIVE CHANNEL"/>
    <property type="match status" value="1"/>
</dbReference>
<comment type="subunit">
    <text evidence="6">Homoheptamer.</text>
</comment>
<comment type="function">
    <text evidence="6">Mechanosensitive channel that participates in the regulation of osmotic pressure changes within the cell, opening in response to stretch forces in the membrane lipid bilayer, without the need for other proteins. Contributes to normal resistance to hypoosmotic shock. Forms an ion channel of 1.0 nanosiemens conductance with a slight preference for anions.</text>
</comment>
<dbReference type="Gene3D" id="1.10.287.1260">
    <property type="match status" value="1"/>
</dbReference>
<keyword evidence="6" id="KW-0406">Ion transport</keyword>
<dbReference type="InterPro" id="IPR045275">
    <property type="entry name" value="MscS_archaea/bacteria_type"/>
</dbReference>
<keyword evidence="4 6" id="KW-1133">Transmembrane helix</keyword>
<sequence>MQSGPKTTSEKAANLLNDWQDISFIQIATILLLCFGTIWLLRKTIPFLAERVPSRLRLYLLRAVPILRMIIIISALLWIIPIIFNITVQNFLVIAGAASVAIGFAFKDYVSSLIAGIVAIFERPYGPGDWVEIEGDYGEVINLGMRAIRIRTATDDIITVPHDAIWSNNISNSNTGSQTLMCVADFYLDPHHDAAKVRRELVDVALTSAYLDFRKPVLVVLKETEFATRYSLKAYPFDLRDQFKFVSDLTDRGKGAIRDAGAKPVSMPHFASEDVAKL</sequence>
<evidence type="ECO:0000256" key="3">
    <source>
        <dbReference type="ARBA" id="ARBA00022692"/>
    </source>
</evidence>
<reference evidence="8" key="1">
    <citation type="journal article" date="2014" name="Int. J. Syst. Evol. Microbiol.">
        <title>Complete genome sequence of Corynebacterium casei LMG S-19264T (=DSM 44701T), isolated from a smear-ripened cheese.</title>
        <authorList>
            <consortium name="US DOE Joint Genome Institute (JGI-PGF)"/>
            <person name="Walter F."/>
            <person name="Albersmeier A."/>
            <person name="Kalinowski J."/>
            <person name="Ruckert C."/>
        </authorList>
    </citation>
    <scope>NUCLEOTIDE SEQUENCE</scope>
    <source>
        <strain evidence="8">KCTC 32513</strain>
    </source>
</reference>
<name>A0A8J3CNU4_9PROT</name>
<protein>
    <recommendedName>
        <fullName evidence="6">Small-conductance mechanosensitive channel</fullName>
    </recommendedName>
</protein>
<keyword evidence="9" id="KW-1185">Reference proteome</keyword>
<keyword evidence="3 6" id="KW-0812">Transmembrane</keyword>
<dbReference type="GO" id="GO:0008381">
    <property type="term" value="F:mechanosensitive monoatomic ion channel activity"/>
    <property type="evidence" value="ECO:0007669"/>
    <property type="project" value="InterPro"/>
</dbReference>
<evidence type="ECO:0000313" key="8">
    <source>
        <dbReference type="EMBL" id="GHA89638.1"/>
    </source>
</evidence>
<organism evidence="8 9">
    <name type="scientific">Algimonas arctica</name>
    <dbReference type="NCBI Taxonomy" id="1479486"/>
    <lineage>
        <taxon>Bacteria</taxon>
        <taxon>Pseudomonadati</taxon>
        <taxon>Pseudomonadota</taxon>
        <taxon>Alphaproteobacteria</taxon>
        <taxon>Maricaulales</taxon>
        <taxon>Robiginitomaculaceae</taxon>
        <taxon>Algimonas</taxon>
    </lineage>
</organism>
<dbReference type="InterPro" id="IPR023408">
    <property type="entry name" value="MscS_beta-dom_sf"/>
</dbReference>
<keyword evidence="6" id="KW-0997">Cell inner membrane</keyword>
<dbReference type="GO" id="GO:0005886">
    <property type="term" value="C:plasma membrane"/>
    <property type="evidence" value="ECO:0007669"/>
    <property type="project" value="UniProtKB-SubCell"/>
</dbReference>
<keyword evidence="5 6" id="KW-0472">Membrane</keyword>
<comment type="caution">
    <text evidence="6">Lacks conserved residue(s) required for the propagation of feature annotation.</text>
</comment>
<feature type="transmembrane region" description="Helical" evidence="6">
    <location>
        <begin position="61"/>
        <end position="80"/>
    </location>
</feature>
<evidence type="ECO:0000259" key="7">
    <source>
        <dbReference type="Pfam" id="PF00924"/>
    </source>
</evidence>
<evidence type="ECO:0000256" key="5">
    <source>
        <dbReference type="ARBA" id="ARBA00023136"/>
    </source>
</evidence>
<reference evidence="8" key="2">
    <citation type="submission" date="2020-09" db="EMBL/GenBank/DDBJ databases">
        <authorList>
            <person name="Sun Q."/>
            <person name="Kim S."/>
        </authorList>
    </citation>
    <scope>NUCLEOTIDE SEQUENCE</scope>
    <source>
        <strain evidence="8">KCTC 32513</strain>
    </source>
</reference>
<dbReference type="InterPro" id="IPR010920">
    <property type="entry name" value="LSM_dom_sf"/>
</dbReference>
<comment type="subcellular location">
    <subcellularLocation>
        <location evidence="6">Cell inner membrane</location>
        <topology evidence="6">Multi-pass membrane protein</topology>
    </subcellularLocation>
    <subcellularLocation>
        <location evidence="1">Membrane</location>
        <topology evidence="1">Multi-pass membrane protein</topology>
    </subcellularLocation>
</comment>
<dbReference type="InterPro" id="IPR006685">
    <property type="entry name" value="MscS_channel_2nd"/>
</dbReference>
<keyword evidence="6" id="KW-0407">Ion channel</keyword>
<gene>
    <name evidence="8" type="ORF">GCM10009069_10990</name>
</gene>
<evidence type="ECO:0000256" key="2">
    <source>
        <dbReference type="ARBA" id="ARBA00008017"/>
    </source>
</evidence>
<dbReference type="Pfam" id="PF00924">
    <property type="entry name" value="MS_channel_2nd"/>
    <property type="match status" value="1"/>
</dbReference>
<dbReference type="Gene3D" id="2.30.30.60">
    <property type="match status" value="1"/>
</dbReference>